<evidence type="ECO:0000313" key="1">
    <source>
        <dbReference type="EMBL" id="HGE65765.1"/>
    </source>
</evidence>
<dbReference type="EMBL" id="DTPI01000008">
    <property type="protein sequence ID" value="HGE65765.1"/>
    <property type="molecule type" value="Genomic_DNA"/>
</dbReference>
<sequence>MNKPSFFILSEHGVAGASLAVNIASKISDYIVWICGENPLLANRISEAYGANCVIFGNRSFNLANLNELNILITKYIEKKDRYTMILSVLPELALLHNLDRVYLFLLNLFKKIENGGFLIGLMIKQAQNIRDEILISRLFSDVFYLKSELNNQPEFRLISEAPINNKHVFKLRLNGYVIEMEEGFVKYLKDISQA</sequence>
<accession>A0A7C3YP99</accession>
<reference evidence="1" key="1">
    <citation type="journal article" date="2020" name="mSystems">
        <title>Genome- and Community-Level Interaction Insights into Carbon Utilization and Element Cycling Functions of Hydrothermarchaeota in Hydrothermal Sediment.</title>
        <authorList>
            <person name="Zhou Z."/>
            <person name="Liu Y."/>
            <person name="Xu W."/>
            <person name="Pan J."/>
            <person name="Luo Z.H."/>
            <person name="Li M."/>
        </authorList>
    </citation>
    <scope>NUCLEOTIDE SEQUENCE [LARGE SCALE GENOMIC DNA]</scope>
    <source>
        <strain evidence="1">SpSt-97</strain>
    </source>
</reference>
<gene>
    <name evidence="1" type="ORF">ENX77_01335</name>
</gene>
<comment type="caution">
    <text evidence="1">The sequence shown here is derived from an EMBL/GenBank/DDBJ whole genome shotgun (WGS) entry which is preliminary data.</text>
</comment>
<name>A0A7C3YP99_9EURY</name>
<protein>
    <recommendedName>
        <fullName evidence="2">KaiC-like domain-containing protein</fullName>
    </recommendedName>
</protein>
<organism evidence="1">
    <name type="scientific">Geoglobus ahangari</name>
    <dbReference type="NCBI Taxonomy" id="113653"/>
    <lineage>
        <taxon>Archaea</taxon>
        <taxon>Methanobacteriati</taxon>
        <taxon>Methanobacteriota</taxon>
        <taxon>Archaeoglobi</taxon>
        <taxon>Archaeoglobales</taxon>
        <taxon>Archaeoglobaceae</taxon>
        <taxon>Geoglobus</taxon>
    </lineage>
</organism>
<evidence type="ECO:0008006" key="2">
    <source>
        <dbReference type="Google" id="ProtNLM"/>
    </source>
</evidence>
<dbReference type="AlphaFoldDB" id="A0A7C3YP99"/>
<proteinExistence type="predicted"/>